<comment type="pathway">
    <text evidence="1">Cofactor biosynthesis; adenosylcobalamin biosynthesis.</text>
</comment>
<dbReference type="PANTHER" id="PTHR36925:SF1">
    <property type="entry name" value="COBALT-PRECORRIN-6A REDUCTASE"/>
    <property type="match status" value="1"/>
</dbReference>
<keyword evidence="3 4" id="KW-0560">Oxidoreductase</keyword>
<reference evidence="4 5" key="1">
    <citation type="submission" date="2022-04" db="EMBL/GenBank/DDBJ databases">
        <title>Positive selection, recombination, and allopatry shape intraspecific diversity of widespread and dominant cyanobacteria.</title>
        <authorList>
            <person name="Wei J."/>
            <person name="Shu W."/>
            <person name="Hu C."/>
        </authorList>
    </citation>
    <scope>NUCLEOTIDE SEQUENCE [LARGE SCALE GENOMIC DNA]</scope>
    <source>
        <strain evidence="4 5">DQ-A4</strain>
    </source>
</reference>
<evidence type="ECO:0000256" key="2">
    <source>
        <dbReference type="ARBA" id="ARBA00022573"/>
    </source>
</evidence>
<evidence type="ECO:0000313" key="4">
    <source>
        <dbReference type="EMBL" id="MEP0947522.1"/>
    </source>
</evidence>
<gene>
    <name evidence="4" type="ORF">NC992_11620</name>
</gene>
<proteinExistence type="predicted"/>
<accession>A0ABV0K6G1</accession>
<comment type="caution">
    <text evidence="4">The sequence shown here is derived from an EMBL/GenBank/DDBJ whole genome shotgun (WGS) entry which is preliminary data.</text>
</comment>
<sequence length="277" mass="30700">MGTRYWGEFVDNRGSVLWVIGGTGEAVELAAALAVEQIPCLVTVTTAIAQHAYKKSSYLRVLVGGLNVASLGEFIQAQHIGAVLDVSHPFAVEISQGAIAATRALNLPYWRYERPAIKTSSNERVYYIEDLQAVLAPEVLLKQRTLLTLGYRWLHHFAPWQTQTTLFARILPSSVALEAALLAGFTPDRLIALRPPITAELERALWQQWGITQVITKASGAPGGEDIKCAIAEQLKISLYILNRPQLNYPVVCRSQKEALAVCRGWWRSHQGSWVKN</sequence>
<dbReference type="Pfam" id="PF02571">
    <property type="entry name" value="CbiJ"/>
    <property type="match status" value="1"/>
</dbReference>
<dbReference type="NCBIfam" id="TIGR00715">
    <property type="entry name" value="precor6x_red"/>
    <property type="match status" value="1"/>
</dbReference>
<dbReference type="GO" id="GO:0016491">
    <property type="term" value="F:oxidoreductase activity"/>
    <property type="evidence" value="ECO:0007669"/>
    <property type="project" value="UniProtKB-KW"/>
</dbReference>
<dbReference type="InterPro" id="IPR003723">
    <property type="entry name" value="Precorrin-6x_reduct"/>
</dbReference>
<keyword evidence="2" id="KW-0169">Cobalamin biosynthesis</keyword>
<dbReference type="Proteomes" id="UP001482513">
    <property type="component" value="Unassembled WGS sequence"/>
</dbReference>
<name>A0ABV0K6G1_9CYAN</name>
<protein>
    <submittedName>
        <fullName evidence="4">Cobalt-precorrin-6A reductase</fullName>
        <ecNumber evidence="4">1.3.1.106</ecNumber>
    </submittedName>
</protein>
<dbReference type="NCBIfam" id="NF005970">
    <property type="entry name" value="PRK08057.1-4"/>
    <property type="match status" value="1"/>
</dbReference>
<dbReference type="EMBL" id="JAMPKX010000004">
    <property type="protein sequence ID" value="MEP0947522.1"/>
    <property type="molecule type" value="Genomic_DNA"/>
</dbReference>
<dbReference type="PROSITE" id="PS51014">
    <property type="entry name" value="COBK_CBIJ"/>
    <property type="match status" value="1"/>
</dbReference>
<keyword evidence="5" id="KW-1185">Reference proteome</keyword>
<evidence type="ECO:0000313" key="5">
    <source>
        <dbReference type="Proteomes" id="UP001482513"/>
    </source>
</evidence>
<evidence type="ECO:0000256" key="1">
    <source>
        <dbReference type="ARBA" id="ARBA00004953"/>
    </source>
</evidence>
<dbReference type="PANTHER" id="PTHR36925">
    <property type="entry name" value="COBALT-PRECORRIN-6A REDUCTASE"/>
    <property type="match status" value="1"/>
</dbReference>
<evidence type="ECO:0000256" key="3">
    <source>
        <dbReference type="ARBA" id="ARBA00023002"/>
    </source>
</evidence>
<organism evidence="4 5">
    <name type="scientific">Leptolyngbya subtilissima DQ-A4</name>
    <dbReference type="NCBI Taxonomy" id="2933933"/>
    <lineage>
        <taxon>Bacteria</taxon>
        <taxon>Bacillati</taxon>
        <taxon>Cyanobacteriota</taxon>
        <taxon>Cyanophyceae</taxon>
        <taxon>Leptolyngbyales</taxon>
        <taxon>Leptolyngbyaceae</taxon>
        <taxon>Leptolyngbya group</taxon>
        <taxon>Leptolyngbya</taxon>
    </lineage>
</organism>
<dbReference type="EC" id="1.3.1.106" evidence="4"/>